<dbReference type="Proteomes" id="UP000324222">
    <property type="component" value="Unassembled WGS sequence"/>
</dbReference>
<dbReference type="InterPro" id="IPR036691">
    <property type="entry name" value="Endo/exonu/phosph_ase_sf"/>
</dbReference>
<evidence type="ECO:0000313" key="1">
    <source>
        <dbReference type="EMBL" id="MPC35274.1"/>
    </source>
</evidence>
<accession>A0A5B7ESF7</accession>
<comment type="caution">
    <text evidence="1">The sequence shown here is derived from an EMBL/GenBank/DDBJ whole genome shotgun (WGS) entry which is preliminary data.</text>
</comment>
<name>A0A5B7ESF7_PORTR</name>
<sequence>MLVHSCSHVLIVGNLNDHLERDAYENLLEVQGLTDHVTFPTHERGGTLDPVISGYQADSLQCHRLELMGSSDHYVLLTQLDVGVAQDEATTRTIWLWNKANWAPLHRELSHTPWATLLQGGTESGETLALTSHLGTLERRHAPHRKYATITMVWLSLPCCCQGKIHCRAPLQEEPDST</sequence>
<evidence type="ECO:0000313" key="2">
    <source>
        <dbReference type="Proteomes" id="UP000324222"/>
    </source>
</evidence>
<proteinExistence type="predicted"/>
<keyword evidence="2" id="KW-1185">Reference proteome</keyword>
<dbReference type="EMBL" id="VSRR010003236">
    <property type="protein sequence ID" value="MPC35274.1"/>
    <property type="molecule type" value="Genomic_DNA"/>
</dbReference>
<evidence type="ECO:0008006" key="3">
    <source>
        <dbReference type="Google" id="ProtNLM"/>
    </source>
</evidence>
<reference evidence="1 2" key="1">
    <citation type="submission" date="2019-05" db="EMBL/GenBank/DDBJ databases">
        <title>Another draft genome of Portunus trituberculatus and its Hox gene families provides insights of decapod evolution.</title>
        <authorList>
            <person name="Jeong J.-H."/>
            <person name="Song I."/>
            <person name="Kim S."/>
            <person name="Choi T."/>
            <person name="Kim D."/>
            <person name="Ryu S."/>
            <person name="Kim W."/>
        </authorList>
    </citation>
    <scope>NUCLEOTIDE SEQUENCE [LARGE SCALE GENOMIC DNA]</scope>
    <source>
        <tissue evidence="1">Muscle</tissue>
    </source>
</reference>
<gene>
    <name evidence="1" type="ORF">E2C01_028694</name>
</gene>
<dbReference type="SUPFAM" id="SSF56219">
    <property type="entry name" value="DNase I-like"/>
    <property type="match status" value="1"/>
</dbReference>
<dbReference type="AlphaFoldDB" id="A0A5B7ESF7"/>
<organism evidence="1 2">
    <name type="scientific">Portunus trituberculatus</name>
    <name type="common">Swimming crab</name>
    <name type="synonym">Neptunus trituberculatus</name>
    <dbReference type="NCBI Taxonomy" id="210409"/>
    <lineage>
        <taxon>Eukaryota</taxon>
        <taxon>Metazoa</taxon>
        <taxon>Ecdysozoa</taxon>
        <taxon>Arthropoda</taxon>
        <taxon>Crustacea</taxon>
        <taxon>Multicrustacea</taxon>
        <taxon>Malacostraca</taxon>
        <taxon>Eumalacostraca</taxon>
        <taxon>Eucarida</taxon>
        <taxon>Decapoda</taxon>
        <taxon>Pleocyemata</taxon>
        <taxon>Brachyura</taxon>
        <taxon>Eubrachyura</taxon>
        <taxon>Portunoidea</taxon>
        <taxon>Portunidae</taxon>
        <taxon>Portuninae</taxon>
        <taxon>Portunus</taxon>
    </lineage>
</organism>
<protein>
    <recommendedName>
        <fullName evidence="3">Endonuclease/exonuclease/phosphatase domain-containing protein</fullName>
    </recommendedName>
</protein>
<dbReference type="OrthoDB" id="6756650at2759"/>